<feature type="region of interest" description="Disordered" evidence="6">
    <location>
        <begin position="425"/>
        <end position="455"/>
    </location>
</feature>
<keyword evidence="3 7" id="KW-1133">Transmembrane helix</keyword>
<dbReference type="PROSITE" id="PS50920">
    <property type="entry name" value="SOLCAR"/>
    <property type="match status" value="1"/>
</dbReference>
<dbReference type="GO" id="GO:0016020">
    <property type="term" value="C:membrane"/>
    <property type="evidence" value="ECO:0007669"/>
    <property type="project" value="UniProtKB-SubCell"/>
</dbReference>
<dbReference type="PROSITE" id="PS51462">
    <property type="entry name" value="NUDIX"/>
    <property type="match status" value="1"/>
</dbReference>
<feature type="compositionally biased region" description="Low complexity" evidence="6">
    <location>
        <begin position="743"/>
        <end position="756"/>
    </location>
</feature>
<keyword evidence="10" id="KW-1185">Reference proteome</keyword>
<gene>
    <name evidence="9" type="ORF">CVT24_000473</name>
</gene>
<evidence type="ECO:0000259" key="8">
    <source>
        <dbReference type="PROSITE" id="PS51462"/>
    </source>
</evidence>
<comment type="caution">
    <text evidence="9">The sequence shown here is derived from an EMBL/GenBank/DDBJ whole genome shotgun (WGS) entry which is preliminary data.</text>
</comment>
<accession>A0A409VAE5</accession>
<feature type="region of interest" description="Disordered" evidence="6">
    <location>
        <begin position="20"/>
        <end position="53"/>
    </location>
</feature>
<feature type="compositionally biased region" description="Basic residues" evidence="6">
    <location>
        <begin position="425"/>
        <end position="434"/>
    </location>
</feature>
<evidence type="ECO:0000256" key="3">
    <source>
        <dbReference type="ARBA" id="ARBA00022989"/>
    </source>
</evidence>
<protein>
    <recommendedName>
        <fullName evidence="8">Nudix hydrolase domain-containing protein</fullName>
    </recommendedName>
</protein>
<dbReference type="InterPro" id="IPR015797">
    <property type="entry name" value="NUDIX_hydrolase-like_dom_sf"/>
</dbReference>
<dbReference type="InParanoid" id="A0A409VAE5"/>
<evidence type="ECO:0000256" key="6">
    <source>
        <dbReference type="SAM" id="MobiDB-lite"/>
    </source>
</evidence>
<reference evidence="9 10" key="1">
    <citation type="journal article" date="2018" name="Evol. Lett.">
        <title>Horizontal gene cluster transfer increased hallucinogenic mushroom diversity.</title>
        <authorList>
            <person name="Reynolds H.T."/>
            <person name="Vijayakumar V."/>
            <person name="Gluck-Thaler E."/>
            <person name="Korotkin H.B."/>
            <person name="Matheny P.B."/>
            <person name="Slot J.C."/>
        </authorList>
    </citation>
    <scope>NUCLEOTIDE SEQUENCE [LARGE SCALE GENOMIC DNA]</scope>
    <source>
        <strain evidence="9 10">2629</strain>
    </source>
</reference>
<dbReference type="EMBL" id="NHTK01006137">
    <property type="protein sequence ID" value="PPQ62779.1"/>
    <property type="molecule type" value="Genomic_DNA"/>
</dbReference>
<feature type="region of interest" description="Disordered" evidence="6">
    <location>
        <begin position="677"/>
        <end position="706"/>
    </location>
</feature>
<evidence type="ECO:0000256" key="2">
    <source>
        <dbReference type="ARBA" id="ARBA00022692"/>
    </source>
</evidence>
<feature type="region of interest" description="Disordered" evidence="6">
    <location>
        <begin position="131"/>
        <end position="163"/>
    </location>
</feature>
<proteinExistence type="predicted"/>
<evidence type="ECO:0000256" key="4">
    <source>
        <dbReference type="ARBA" id="ARBA00023136"/>
    </source>
</evidence>
<dbReference type="InterPro" id="IPR000086">
    <property type="entry name" value="NUDIX_hydrolase_dom"/>
</dbReference>
<dbReference type="SUPFAM" id="SSF55811">
    <property type="entry name" value="Nudix"/>
    <property type="match status" value="1"/>
</dbReference>
<evidence type="ECO:0000256" key="7">
    <source>
        <dbReference type="SAM" id="Phobius"/>
    </source>
</evidence>
<dbReference type="Gene3D" id="1.50.40.10">
    <property type="entry name" value="Mitochondrial carrier domain"/>
    <property type="match status" value="1"/>
</dbReference>
<feature type="domain" description="Nudix hydrolase" evidence="8">
    <location>
        <begin position="458"/>
        <end position="640"/>
    </location>
</feature>
<dbReference type="InterPro" id="IPR018108">
    <property type="entry name" value="MCP_transmembrane"/>
</dbReference>
<keyword evidence="4 5" id="KW-0472">Membrane</keyword>
<dbReference type="STRING" id="181874.A0A409VAE5"/>
<dbReference type="InterPro" id="IPR023395">
    <property type="entry name" value="MCP_dom_sf"/>
</dbReference>
<dbReference type="PANTHER" id="PTHR12992">
    <property type="entry name" value="NUDIX HYDROLASE"/>
    <property type="match status" value="1"/>
</dbReference>
<feature type="compositionally biased region" description="Acidic residues" evidence="6">
    <location>
        <begin position="131"/>
        <end position="147"/>
    </location>
</feature>
<dbReference type="Gene3D" id="3.90.79.10">
    <property type="entry name" value="Nucleoside Triphosphate Pyrophosphohydrolase"/>
    <property type="match status" value="1"/>
</dbReference>
<dbReference type="Proteomes" id="UP000284842">
    <property type="component" value="Unassembled WGS sequence"/>
</dbReference>
<dbReference type="AlphaFoldDB" id="A0A409VAE5"/>
<keyword evidence="2 5" id="KW-0812">Transmembrane</keyword>
<feature type="region of interest" description="Disordered" evidence="6">
    <location>
        <begin position="738"/>
        <end position="763"/>
    </location>
</feature>
<evidence type="ECO:0000313" key="10">
    <source>
        <dbReference type="Proteomes" id="UP000284842"/>
    </source>
</evidence>
<dbReference type="GO" id="GO:0010945">
    <property type="term" value="F:coenzyme A diphosphatase activity"/>
    <property type="evidence" value="ECO:0007669"/>
    <property type="project" value="InterPro"/>
</dbReference>
<sequence>MNSQKPSSLRDLYVDPSQAWSFTPSPTNATVPNAAASTSTPQPQPQAYTWSTRPSHNSIFDLSPSLSSSLSDPSANGGINTVQLFKALVASAFLQYTSTALVMPWEVGKLLLQVQWVPRDTGDELEIDPVEEEPISESESEDNDDLFVDPHELPKTRPPAPRARTDEQGYIIRRSVLEEGTRPEYIIPVGSADGVWGMMKRVGRFRSEGWLALWKGLLTSCVTELISDTMQPFLNSFLQSLFFPNISPFHQPPIILPVASHLITGFILSPLDLIRTRLIIQSFTARYKRYSGPIDAFKQILRDEGGLKGMYLHPHLLIPTLLDNALRPIVSLALPGLVTSYFGYGHITEDTHPVGWGMAELGGSCIGLLATLPIETIRRRLQAQTRGNAKAVKSCVELRPAPYNGVVDAFWHILTEERSDLPITRRPRRRRMSSKGKEKEGSEEEVVEGGEQDEYQKPRRAAVALLIRVIPDPSFPIPEPTEKPPSLSDFFKQDWVNRPNVRPEILFLQRDNAPVSDASLWQAKVRKGNEAHVAFPGGRQEADDEGGLYTAMRQTWEEIGIDLAEPCYTTIGQLDDREITTSLGKRLLMILSPFVFLQVTPHAPPPDPVPSTVLHWTPLSELISQHTPIKWSSVTVDAASRVAPKHSAVLRLLVRIFIGSMEFPAILLRPSPSSIESLSSFPSQDQISEKPPMTHKGGLPISTSPTSPPTLKLWGLSLGMTLELMSYMILPAPTADNPRNIPSRSASSSGLASGARTPPSPLSEVMQLPYQNVVEDFRMEYVAPSLASVFPRFSYPDVNFWIWVFGKRYREVVRGWEASVRAGGTNDRRINWSGSALNTFYAAIRKALVVVIIARALGVLFGTSFAIWWIFS</sequence>
<evidence type="ECO:0000313" key="9">
    <source>
        <dbReference type="EMBL" id="PPQ62779.1"/>
    </source>
</evidence>
<dbReference type="Pfam" id="PF00153">
    <property type="entry name" value="Mito_carr"/>
    <property type="match status" value="1"/>
</dbReference>
<dbReference type="OrthoDB" id="77989at2759"/>
<comment type="subcellular location">
    <subcellularLocation>
        <location evidence="1">Membrane</location>
        <topology evidence="1">Multi-pass membrane protein</topology>
    </subcellularLocation>
</comment>
<dbReference type="PANTHER" id="PTHR12992:SF44">
    <property type="entry name" value="NUDIX HYDROLASE DOMAIN-CONTAINING PROTEIN"/>
    <property type="match status" value="1"/>
</dbReference>
<feature type="repeat" description="Solcar" evidence="5">
    <location>
        <begin position="252"/>
        <end position="337"/>
    </location>
</feature>
<dbReference type="SUPFAM" id="SSF103506">
    <property type="entry name" value="Mitochondrial carrier"/>
    <property type="match status" value="1"/>
</dbReference>
<name>A0A409VAE5_9AGAR</name>
<dbReference type="InterPro" id="IPR045121">
    <property type="entry name" value="CoAse"/>
</dbReference>
<evidence type="ECO:0000256" key="1">
    <source>
        <dbReference type="ARBA" id="ARBA00004141"/>
    </source>
</evidence>
<feature type="compositionally biased region" description="Acidic residues" evidence="6">
    <location>
        <begin position="441"/>
        <end position="453"/>
    </location>
</feature>
<evidence type="ECO:0000256" key="5">
    <source>
        <dbReference type="PROSITE-ProRule" id="PRU00282"/>
    </source>
</evidence>
<feature type="transmembrane region" description="Helical" evidence="7">
    <location>
        <begin position="847"/>
        <end position="871"/>
    </location>
</feature>
<organism evidence="9 10">
    <name type="scientific">Panaeolus cyanescens</name>
    <dbReference type="NCBI Taxonomy" id="181874"/>
    <lineage>
        <taxon>Eukaryota</taxon>
        <taxon>Fungi</taxon>
        <taxon>Dikarya</taxon>
        <taxon>Basidiomycota</taxon>
        <taxon>Agaricomycotina</taxon>
        <taxon>Agaricomycetes</taxon>
        <taxon>Agaricomycetidae</taxon>
        <taxon>Agaricales</taxon>
        <taxon>Agaricineae</taxon>
        <taxon>Galeropsidaceae</taxon>
        <taxon>Panaeolus</taxon>
    </lineage>
</organism>